<feature type="compositionally biased region" description="Low complexity" evidence="3">
    <location>
        <begin position="120"/>
        <end position="138"/>
    </location>
</feature>
<feature type="compositionally biased region" description="Low complexity" evidence="3">
    <location>
        <begin position="183"/>
        <end position="194"/>
    </location>
</feature>
<name>A0A8H7SD64_9FUNG</name>
<feature type="domain" description="CNH" evidence="6">
    <location>
        <begin position="999"/>
        <end position="1314"/>
    </location>
</feature>
<evidence type="ECO:0000256" key="2">
    <source>
        <dbReference type="ARBA" id="ARBA00022658"/>
    </source>
</evidence>
<feature type="domain" description="DH" evidence="5">
    <location>
        <begin position="611"/>
        <end position="798"/>
    </location>
</feature>
<dbReference type="InterPro" id="IPR000219">
    <property type="entry name" value="DH_dom"/>
</dbReference>
<feature type="compositionally biased region" description="Acidic residues" evidence="3">
    <location>
        <begin position="215"/>
        <end position="229"/>
    </location>
</feature>
<dbReference type="SMART" id="SM00325">
    <property type="entry name" value="RhoGEF"/>
    <property type="match status" value="1"/>
</dbReference>
<dbReference type="InterPro" id="IPR011993">
    <property type="entry name" value="PH-like_dom_sf"/>
</dbReference>
<keyword evidence="8" id="KW-1185">Reference proteome</keyword>
<dbReference type="PANTHER" id="PTHR46572">
    <property type="entry name" value="RHO1 GDP-GTP EXCHANGE PROTEIN 1-RELATED"/>
    <property type="match status" value="1"/>
</dbReference>
<accession>A0A8H7SD64</accession>
<dbReference type="CDD" id="cd00160">
    <property type="entry name" value="RhoGEF"/>
    <property type="match status" value="1"/>
</dbReference>
<dbReference type="OrthoDB" id="2272012at2759"/>
<dbReference type="PROSITE" id="PS50219">
    <property type="entry name" value="CNH"/>
    <property type="match status" value="1"/>
</dbReference>
<gene>
    <name evidence="7" type="ORF">INT45_003862</name>
</gene>
<evidence type="ECO:0000259" key="5">
    <source>
        <dbReference type="PROSITE" id="PS50010"/>
    </source>
</evidence>
<dbReference type="InterPro" id="IPR001180">
    <property type="entry name" value="CNH_dom"/>
</dbReference>
<dbReference type="GO" id="GO:0005085">
    <property type="term" value="F:guanyl-nucleotide exchange factor activity"/>
    <property type="evidence" value="ECO:0007669"/>
    <property type="project" value="UniProtKB-KW"/>
</dbReference>
<dbReference type="SUPFAM" id="SSF50729">
    <property type="entry name" value="PH domain-like"/>
    <property type="match status" value="1"/>
</dbReference>
<dbReference type="PROSITE" id="PS50010">
    <property type="entry name" value="DH_2"/>
    <property type="match status" value="1"/>
</dbReference>
<dbReference type="Gene3D" id="2.30.29.30">
    <property type="entry name" value="Pleckstrin-homology domain (PH domain)/Phosphotyrosine-binding domain (PTB)"/>
    <property type="match status" value="1"/>
</dbReference>
<feature type="compositionally biased region" description="Polar residues" evidence="3">
    <location>
        <begin position="333"/>
        <end position="356"/>
    </location>
</feature>
<dbReference type="InterPro" id="IPR036390">
    <property type="entry name" value="WH_DNA-bd_sf"/>
</dbReference>
<feature type="domain" description="PH" evidence="4">
    <location>
        <begin position="834"/>
        <end position="977"/>
    </location>
</feature>
<evidence type="ECO:0000313" key="7">
    <source>
        <dbReference type="EMBL" id="KAG2227132.1"/>
    </source>
</evidence>
<dbReference type="Pfam" id="PF00621">
    <property type="entry name" value="RhoGEF"/>
    <property type="match status" value="1"/>
</dbReference>
<dbReference type="PANTHER" id="PTHR46572:SF2">
    <property type="entry name" value="RHO1 GDP-GTP EXCHANGE PROTEIN 1-RELATED"/>
    <property type="match status" value="1"/>
</dbReference>
<feature type="compositionally biased region" description="Low complexity" evidence="3">
    <location>
        <begin position="17"/>
        <end position="28"/>
    </location>
</feature>
<dbReference type="SUPFAM" id="SSF48065">
    <property type="entry name" value="DBL homology domain (DH-domain)"/>
    <property type="match status" value="1"/>
</dbReference>
<dbReference type="InterPro" id="IPR035899">
    <property type="entry name" value="DBL_dom_sf"/>
</dbReference>
<feature type="region of interest" description="Disordered" evidence="3">
    <location>
        <begin position="119"/>
        <end position="194"/>
    </location>
</feature>
<dbReference type="SUPFAM" id="SSF46785">
    <property type="entry name" value="Winged helix' DNA-binding domain"/>
    <property type="match status" value="1"/>
</dbReference>
<dbReference type="SMART" id="SM00233">
    <property type="entry name" value="PH"/>
    <property type="match status" value="1"/>
</dbReference>
<dbReference type="GO" id="GO:0035556">
    <property type="term" value="P:intracellular signal transduction"/>
    <property type="evidence" value="ECO:0007669"/>
    <property type="project" value="InterPro"/>
</dbReference>
<keyword evidence="1" id="KW-0597">Phosphoprotein</keyword>
<reference evidence="7 8" key="1">
    <citation type="submission" date="2020-12" db="EMBL/GenBank/DDBJ databases">
        <title>Metabolic potential, ecology and presence of endohyphal bacteria is reflected in genomic diversity of Mucoromycotina.</title>
        <authorList>
            <person name="Muszewska A."/>
            <person name="Okrasinska A."/>
            <person name="Steczkiewicz K."/>
            <person name="Drgas O."/>
            <person name="Orlowska M."/>
            <person name="Perlinska-Lenart U."/>
            <person name="Aleksandrzak-Piekarczyk T."/>
            <person name="Szatraj K."/>
            <person name="Zielenkiewicz U."/>
            <person name="Pilsyk S."/>
            <person name="Malc E."/>
            <person name="Mieczkowski P."/>
            <person name="Kruszewska J.S."/>
            <person name="Biernat P."/>
            <person name="Pawlowska J."/>
        </authorList>
    </citation>
    <scope>NUCLEOTIDE SEQUENCE [LARGE SCALE GENOMIC DNA]</scope>
    <source>
        <strain evidence="7 8">CBS 142.35</strain>
    </source>
</reference>
<sequence length="1367" mass="154826">MNQDAPLPQPIDSIDKQTQLEQQQQQQQNSEYTSKNPYKHQGAYAIHRPATSQPQRQQHCLTTSNPTNNTGTTDNVVTETAPLSPPKEKPTSRYNGSSNVITDDIRKSYVRQKLPVRQQSLAASSYSNKANNTNNNGSPVRGNKSKNPYLSTLLNESTLSSHEEHPNRQKQKLPTRTSSIANLSSLSPPSSRMMLSPQQAGVINENYNTVQEQGEKEEGEGEEEEDEDFNFNHRPPSTIICTRPINTTDDNSNVSPSSSADSAGPSELSSPVISNPTINIDDRNVAASHPPVPLIDTRRPSDVCSIDTITTVSTRIGGADDAYNWAYSPVSPSPHSGNSTDPIMTPSRSEPTTFPSFEQPRESCDTEYSELHSPISPDNSKAGSRTSIFLRMQQKREEQRKSIYAYRYSRVGSPQPQQNQLSMVYPAVLSLVAQELYRRLPTTTLIKNDIEHHNVFRGKDAVERLLLILRTHDRNLAILVGRSLDAQNFFHDVNYEHRLRDSADELYQFRESIDTTIGLSGMERDHTSNKPTVNEGNNDLPTGVFTVLTDCYSPTCTRERTCYSINCPRKATKVLKRTQSQSSLKDEEIRNLWVHSVPKELVEATPREERKRQECIYELIYTEQDFVRDLQYVHNFWVRPLITGDIIPDERREHFVQEVFWNMADIEKVNSQLARALSERQKSHYWISSIGDILLEYACEFDPFVAYGAHQIVGKFYFELEKKRNPLFAEFVEETERKPQSRRLELNGYLTKPTTRLGRYNLLLREILKCTPEDNPDRKLIPQIMDLITEFLVQVNTEAGSSENAFNLQQIEGRLSFKVSDDFVDLRLRDPERQLIMKGRMKRKGNSSSDASDLMLFLFDHYLVFTKIKYHNHLEYYRVYRKPIPLELLTVSLPKDNYRAKRASSILPYSRSATLVSSSTSIQLKSSTSESFAASKSGSFSITFHHHGRRGSPPLTLYAAGESSRKTWAEKIKEQQSILADKRNIFTLTPLVSRAFPLSNKMNSSSILSGHGNPQVVIGADQGVFVSDVLPPSTTGPIDDDCDGSTMVDSISTTTRILHVEKVSQISLVNQSHILVLADKTLWAFPYDMIASGELQVKSVRPISQHAAFFHVGESMGKTLVCVVKTSALTPTTIRVFEPVTSEEDKKSRRAFIKRLVRSGVDNLKPYKDLYLPSEASAISLLRTKMCVSCPQEIGVIDMKSFEVQALLDPDDEELGFVFERQDIRPVSIYRIQFAEYLVCYNEFAFIVDQRGRLKRPSCRIDWESTPDSFALCYPYILAFEPEFIEVRNILTGTLDQRIRGTYIRCTNPGISDKDGIQVAMSDVNNEGYQALYRLDLVKQHVDYLPQLPSLGRTTPLLPGENKLTSF</sequence>
<feature type="compositionally biased region" description="Low complexity" evidence="3">
    <location>
        <begin position="150"/>
        <end position="160"/>
    </location>
</feature>
<feature type="compositionally biased region" description="Low complexity" evidence="3">
    <location>
        <begin position="250"/>
        <end position="270"/>
    </location>
</feature>
<evidence type="ECO:0000256" key="3">
    <source>
        <dbReference type="SAM" id="MobiDB-lite"/>
    </source>
</evidence>
<evidence type="ECO:0000313" key="8">
    <source>
        <dbReference type="Proteomes" id="UP000646827"/>
    </source>
</evidence>
<dbReference type="InterPro" id="IPR041675">
    <property type="entry name" value="PH_5"/>
</dbReference>
<evidence type="ECO:0000259" key="4">
    <source>
        <dbReference type="PROSITE" id="PS50003"/>
    </source>
</evidence>
<comment type="caution">
    <text evidence="7">The sequence shown here is derived from an EMBL/GenBank/DDBJ whole genome shotgun (WGS) entry which is preliminary data.</text>
</comment>
<dbReference type="Proteomes" id="UP000646827">
    <property type="component" value="Unassembled WGS sequence"/>
</dbReference>
<dbReference type="Gene3D" id="1.20.900.10">
    <property type="entry name" value="Dbl homology (DH) domain"/>
    <property type="match status" value="1"/>
</dbReference>
<dbReference type="Pfam" id="PF15405">
    <property type="entry name" value="PH_5"/>
    <property type="match status" value="1"/>
</dbReference>
<dbReference type="SMART" id="SM00036">
    <property type="entry name" value="CNH"/>
    <property type="match status" value="1"/>
</dbReference>
<dbReference type="Gene3D" id="1.10.10.10">
    <property type="entry name" value="Winged helix-like DNA-binding domain superfamily/Winged helix DNA-binding domain"/>
    <property type="match status" value="1"/>
</dbReference>
<dbReference type="InterPro" id="IPR001849">
    <property type="entry name" value="PH_domain"/>
</dbReference>
<dbReference type="PROSITE" id="PS50003">
    <property type="entry name" value="PH_DOMAIN"/>
    <property type="match status" value="1"/>
</dbReference>
<dbReference type="Pfam" id="PF00610">
    <property type="entry name" value="DEP"/>
    <property type="match status" value="1"/>
</dbReference>
<feature type="compositionally biased region" description="Polar residues" evidence="3">
    <location>
        <begin position="92"/>
        <end position="101"/>
    </location>
</feature>
<dbReference type="InterPro" id="IPR052233">
    <property type="entry name" value="Rho-type_GEFs"/>
</dbReference>
<dbReference type="EMBL" id="JAEPRB010000010">
    <property type="protein sequence ID" value="KAG2227132.1"/>
    <property type="molecule type" value="Genomic_DNA"/>
</dbReference>
<dbReference type="Pfam" id="PF00780">
    <property type="entry name" value="CNH"/>
    <property type="match status" value="1"/>
</dbReference>
<dbReference type="SMART" id="SM00049">
    <property type="entry name" value="DEP"/>
    <property type="match status" value="1"/>
</dbReference>
<dbReference type="InterPro" id="IPR036388">
    <property type="entry name" value="WH-like_DNA-bd_sf"/>
</dbReference>
<proteinExistence type="predicted"/>
<feature type="compositionally biased region" description="Low complexity" evidence="3">
    <location>
        <begin position="62"/>
        <end position="80"/>
    </location>
</feature>
<dbReference type="InterPro" id="IPR000591">
    <property type="entry name" value="DEP_dom"/>
</dbReference>
<evidence type="ECO:0008006" key="9">
    <source>
        <dbReference type="Google" id="ProtNLM"/>
    </source>
</evidence>
<evidence type="ECO:0000259" key="6">
    <source>
        <dbReference type="PROSITE" id="PS50219"/>
    </source>
</evidence>
<keyword evidence="2" id="KW-0344">Guanine-nucleotide releasing factor</keyword>
<feature type="region of interest" description="Disordered" evidence="3">
    <location>
        <begin position="1"/>
        <end position="106"/>
    </location>
</feature>
<feature type="region of interest" description="Disordered" evidence="3">
    <location>
        <begin position="333"/>
        <end position="360"/>
    </location>
</feature>
<evidence type="ECO:0000256" key="1">
    <source>
        <dbReference type="ARBA" id="ARBA00022553"/>
    </source>
</evidence>
<protein>
    <recommendedName>
        <fullName evidence="9">Rho1 guanine nucleotide exchange factor 1</fullName>
    </recommendedName>
</protein>
<organism evidence="7 8">
    <name type="scientific">Circinella minor</name>
    <dbReference type="NCBI Taxonomy" id="1195481"/>
    <lineage>
        <taxon>Eukaryota</taxon>
        <taxon>Fungi</taxon>
        <taxon>Fungi incertae sedis</taxon>
        <taxon>Mucoromycota</taxon>
        <taxon>Mucoromycotina</taxon>
        <taxon>Mucoromycetes</taxon>
        <taxon>Mucorales</taxon>
        <taxon>Lichtheimiaceae</taxon>
        <taxon>Circinella</taxon>
    </lineage>
</organism>
<feature type="compositionally biased region" description="Polar residues" evidence="3">
    <location>
        <begin position="50"/>
        <end position="61"/>
    </location>
</feature>
<feature type="region of interest" description="Disordered" evidence="3">
    <location>
        <begin position="210"/>
        <end position="274"/>
    </location>
</feature>